<dbReference type="InterPro" id="IPR003593">
    <property type="entry name" value="AAA+_ATPase"/>
</dbReference>
<dbReference type="GO" id="GO:0016887">
    <property type="term" value="F:ATP hydrolysis activity"/>
    <property type="evidence" value="ECO:0007669"/>
    <property type="project" value="InterPro"/>
</dbReference>
<organism evidence="4 5">
    <name type="scientific">Pseudothermotoga lettingae (strain ATCC BAA-301 / DSM 14385 / NBRC 107922 / TMO)</name>
    <name type="common">Thermotoga lettingae</name>
    <dbReference type="NCBI Taxonomy" id="416591"/>
    <lineage>
        <taxon>Bacteria</taxon>
        <taxon>Thermotogati</taxon>
        <taxon>Thermotogota</taxon>
        <taxon>Thermotogae</taxon>
        <taxon>Thermotogales</taxon>
        <taxon>Thermotogaceae</taxon>
        <taxon>Pseudothermotoga</taxon>
    </lineage>
</organism>
<feature type="domain" description="ABC transporter" evidence="3">
    <location>
        <begin position="4"/>
        <end position="234"/>
    </location>
</feature>
<sequence length="244" mass="27108">MKVVEVIDLKKSYGTFQALKGVKFEIDGGEIFGLIGPNGAGKTTTLRIISTLLKPDSGSVKVFGYDVTSSPDDVRKFISYLPEDAGAYKELTGLEYLRFIARFFARDEAEFKDMVEKGVQIAKLKDRITSKVSTYSKGMIRRLLIARALMVNPKLAILDEPTSGLDVLNAQEVRKVIKDYTKNGGTVLLSSHNMLEVEFLCDRIALINEGQIARIGSPVQLKQEFNAVNIEEVFTEVIRCSQTC</sequence>
<dbReference type="PROSITE" id="PS50893">
    <property type="entry name" value="ABC_TRANSPORTER_2"/>
    <property type="match status" value="1"/>
</dbReference>
<evidence type="ECO:0000259" key="3">
    <source>
        <dbReference type="PROSITE" id="PS50893"/>
    </source>
</evidence>
<dbReference type="OrthoDB" id="9775135at2"/>
<reference evidence="4 5" key="2">
    <citation type="journal article" date="2009" name="Proc. Natl. Acad. Sci. U.S.A.">
        <title>On the chimeric nature, thermophilic origin, and phylogenetic placement of the Thermotogales.</title>
        <authorList>
            <person name="Zhaxybayeva O."/>
            <person name="Swithers K.S."/>
            <person name="Lapierre P."/>
            <person name="Fournier G.P."/>
            <person name="Bickhart D.M."/>
            <person name="DeBoy R.T."/>
            <person name="Nelson K.E."/>
            <person name="Nesbo C.L."/>
            <person name="Doolittle W.F."/>
            <person name="Gogarten J.P."/>
            <person name="Noll K.M."/>
        </authorList>
    </citation>
    <scope>NUCLEOTIDE SEQUENCE [LARGE SCALE GENOMIC DNA]</scope>
    <source>
        <strain evidence="5">ATCC BAA-301 / DSM 14385 / NBRC 107922 / TMO</strain>
    </source>
</reference>
<dbReference type="Gene3D" id="3.40.50.300">
    <property type="entry name" value="P-loop containing nucleotide triphosphate hydrolases"/>
    <property type="match status" value="1"/>
</dbReference>
<dbReference type="KEGG" id="tle:Tlet_1835"/>
<dbReference type="RefSeq" id="WP_012003865.1">
    <property type="nucleotide sequence ID" value="NC_009828.1"/>
</dbReference>
<dbReference type="SMART" id="SM00382">
    <property type="entry name" value="AAA"/>
    <property type="match status" value="1"/>
</dbReference>
<dbReference type="Pfam" id="PF00005">
    <property type="entry name" value="ABC_tran"/>
    <property type="match status" value="1"/>
</dbReference>
<dbReference type="PANTHER" id="PTHR43613:SF1">
    <property type="entry name" value="ABC TRANSPORTER, ATP-BINDING PROTEIN"/>
    <property type="match status" value="1"/>
</dbReference>
<accession>A8F8A5</accession>
<gene>
    <name evidence="4" type="ordered locus">Tlet_1835</name>
</gene>
<dbReference type="InterPro" id="IPR027417">
    <property type="entry name" value="P-loop_NTPase"/>
</dbReference>
<keyword evidence="2" id="KW-0067">ATP-binding</keyword>
<proteinExistence type="predicted"/>
<dbReference type="PROSITE" id="PS00211">
    <property type="entry name" value="ABC_TRANSPORTER_1"/>
    <property type="match status" value="1"/>
</dbReference>
<dbReference type="GO" id="GO:0005524">
    <property type="term" value="F:ATP binding"/>
    <property type="evidence" value="ECO:0007669"/>
    <property type="project" value="UniProtKB-KW"/>
</dbReference>
<protein>
    <submittedName>
        <fullName evidence="4">ABC transporter related</fullName>
    </submittedName>
</protein>
<evidence type="ECO:0000313" key="5">
    <source>
        <dbReference type="Proteomes" id="UP000002016"/>
    </source>
</evidence>
<dbReference type="PANTHER" id="PTHR43613">
    <property type="entry name" value="ABC TRANSPORTER, ATP-BINDING PROTEIN"/>
    <property type="match status" value="1"/>
</dbReference>
<dbReference type="SUPFAM" id="SSF52540">
    <property type="entry name" value="P-loop containing nucleoside triphosphate hydrolases"/>
    <property type="match status" value="1"/>
</dbReference>
<keyword evidence="5" id="KW-1185">Reference proteome</keyword>
<keyword evidence="1" id="KW-0547">Nucleotide-binding</keyword>
<dbReference type="STRING" id="416591.Tlet_1835"/>
<evidence type="ECO:0000313" key="4">
    <source>
        <dbReference type="EMBL" id="ABV34389.1"/>
    </source>
</evidence>
<dbReference type="InterPro" id="IPR003439">
    <property type="entry name" value="ABC_transporter-like_ATP-bd"/>
</dbReference>
<dbReference type="AlphaFoldDB" id="A8F8A5"/>
<dbReference type="InterPro" id="IPR017871">
    <property type="entry name" value="ABC_transporter-like_CS"/>
</dbReference>
<dbReference type="eggNOG" id="COG1131">
    <property type="taxonomic scope" value="Bacteria"/>
</dbReference>
<evidence type="ECO:0000256" key="1">
    <source>
        <dbReference type="ARBA" id="ARBA00022741"/>
    </source>
</evidence>
<reference evidence="4 5" key="1">
    <citation type="submission" date="2007-08" db="EMBL/GenBank/DDBJ databases">
        <title>Complete sequence of Thermotoga lettingae TMO.</title>
        <authorList>
            <consortium name="US DOE Joint Genome Institute"/>
            <person name="Copeland A."/>
            <person name="Lucas S."/>
            <person name="Lapidus A."/>
            <person name="Barry K."/>
            <person name="Glavina del Rio T."/>
            <person name="Dalin E."/>
            <person name="Tice H."/>
            <person name="Pitluck S."/>
            <person name="Foster B."/>
            <person name="Bruce D."/>
            <person name="Schmutz J."/>
            <person name="Larimer F."/>
            <person name="Land M."/>
            <person name="Hauser L."/>
            <person name="Kyrpides N."/>
            <person name="Mikhailova N."/>
            <person name="Nelson K."/>
            <person name="Gogarten J.P."/>
            <person name="Noll K."/>
            <person name="Richardson P."/>
        </authorList>
    </citation>
    <scope>NUCLEOTIDE SEQUENCE [LARGE SCALE GENOMIC DNA]</scope>
    <source>
        <strain evidence="5">ATCC BAA-301 / DSM 14385 / NBRC 107922 / TMO</strain>
    </source>
</reference>
<name>A8F8A5_PSELT</name>
<dbReference type="Proteomes" id="UP000002016">
    <property type="component" value="Chromosome"/>
</dbReference>
<evidence type="ECO:0000256" key="2">
    <source>
        <dbReference type="ARBA" id="ARBA00022840"/>
    </source>
</evidence>
<dbReference type="EMBL" id="CP000812">
    <property type="protein sequence ID" value="ABV34389.1"/>
    <property type="molecule type" value="Genomic_DNA"/>
</dbReference>
<dbReference type="CDD" id="cd03230">
    <property type="entry name" value="ABC_DR_subfamily_A"/>
    <property type="match status" value="1"/>
</dbReference>
<dbReference type="HOGENOM" id="CLU_000604_1_2_0"/>